<gene>
    <name evidence="2" type="ORF">G9Q37_01310</name>
</gene>
<keyword evidence="3" id="KW-1185">Reference proteome</keyword>
<evidence type="ECO:0000313" key="3">
    <source>
        <dbReference type="Proteomes" id="UP000503162"/>
    </source>
</evidence>
<feature type="compositionally biased region" description="Basic and acidic residues" evidence="1">
    <location>
        <begin position="310"/>
        <end position="322"/>
    </location>
</feature>
<name>A0A6G8ICK3_9BURK</name>
<sequence>MLQAPRARRAPDDPPRIPRIHRDAGDPKSPPAFQVAEPKRQAVRVDEIVKVEDPAQARATLQVYGALDHLASTAAQALPFGFGHHVSDAPSPRQVQRLKTARASPDRLGPLQKIQSSLEVGGVVVRQEAIRGVSISDAPRDQRAALLANPAIGRAIGGTLVVGPLVGLHDHLAPDGCGSNNWTNLIFTEGDGAGVPDRLSVIDLAPGERQGLDDRSIAQLGRLVDGLERLARRVGDSGHLPADWRQHLDEAMCDFWNVAFQANGGLFTSHEFLTPAEQRQHRRLNKSEAECAALQMRIDAQLEDSGSQDGGREAMQRLKESS</sequence>
<evidence type="ECO:0000313" key="2">
    <source>
        <dbReference type="EMBL" id="QIM50859.1"/>
    </source>
</evidence>
<proteinExistence type="predicted"/>
<dbReference type="Proteomes" id="UP000503162">
    <property type="component" value="Chromosome"/>
</dbReference>
<accession>A0A6G8ICK3</accession>
<dbReference type="KEGG" id="hcz:G9Q37_01310"/>
<dbReference type="EMBL" id="CP049989">
    <property type="protein sequence ID" value="QIM50859.1"/>
    <property type="molecule type" value="Genomic_DNA"/>
</dbReference>
<protein>
    <submittedName>
        <fullName evidence="2">Uncharacterized protein</fullName>
    </submittedName>
</protein>
<organism evidence="2 3">
    <name type="scientific">Hydrogenophaga crocea</name>
    <dbReference type="NCBI Taxonomy" id="2716225"/>
    <lineage>
        <taxon>Bacteria</taxon>
        <taxon>Pseudomonadati</taxon>
        <taxon>Pseudomonadota</taxon>
        <taxon>Betaproteobacteria</taxon>
        <taxon>Burkholderiales</taxon>
        <taxon>Comamonadaceae</taxon>
        <taxon>Hydrogenophaga</taxon>
    </lineage>
</organism>
<dbReference type="AlphaFoldDB" id="A0A6G8ICK3"/>
<evidence type="ECO:0000256" key="1">
    <source>
        <dbReference type="SAM" id="MobiDB-lite"/>
    </source>
</evidence>
<dbReference type="RefSeq" id="WP_166223413.1">
    <property type="nucleotide sequence ID" value="NZ_CP049989.1"/>
</dbReference>
<reference evidence="2 3" key="1">
    <citation type="submission" date="2020-03" db="EMBL/GenBank/DDBJ databases">
        <title>Hydrogenophaga sp. nov. isolated from cyanobacterial mat.</title>
        <authorList>
            <person name="Thorat V."/>
            <person name="Kirdat K."/>
            <person name="Tiwarekar B."/>
            <person name="Costa E.D."/>
            <person name="Yadav A."/>
        </authorList>
    </citation>
    <scope>NUCLEOTIDE SEQUENCE [LARGE SCALE GENOMIC DNA]</scope>
    <source>
        <strain evidence="2 3">BA0156</strain>
    </source>
</reference>
<feature type="region of interest" description="Disordered" evidence="1">
    <location>
        <begin position="1"/>
        <end position="39"/>
    </location>
</feature>
<feature type="compositionally biased region" description="Basic and acidic residues" evidence="1">
    <location>
        <begin position="9"/>
        <end position="26"/>
    </location>
</feature>
<feature type="region of interest" description="Disordered" evidence="1">
    <location>
        <begin position="301"/>
        <end position="322"/>
    </location>
</feature>